<dbReference type="InterPro" id="IPR013154">
    <property type="entry name" value="ADH-like_N"/>
</dbReference>
<keyword evidence="3 5" id="KW-0862">Zinc</keyword>
<dbReference type="PATRIC" id="fig|883169.3.peg.1359"/>
<dbReference type="InterPro" id="IPR050129">
    <property type="entry name" value="Zn_alcohol_dh"/>
</dbReference>
<dbReference type="InterPro" id="IPR013149">
    <property type="entry name" value="ADH-like_C"/>
</dbReference>
<dbReference type="AlphaFoldDB" id="I7LCE0"/>
<evidence type="ECO:0000313" key="8">
    <source>
        <dbReference type="EMBL" id="EJZ81679.1"/>
    </source>
</evidence>
<dbReference type="PROSITE" id="PS00059">
    <property type="entry name" value="ADH_ZINC"/>
    <property type="match status" value="1"/>
</dbReference>
<protein>
    <submittedName>
        <fullName evidence="7">Putative zinc-binding dehydrogenase</fullName>
        <ecNumber evidence="7">1.1.1.-</ecNumber>
    </submittedName>
</protein>
<dbReference type="Proteomes" id="UP000006078">
    <property type="component" value="Unassembled WGS sequence"/>
</dbReference>
<dbReference type="EMBL" id="AHAE01000067">
    <property type="protein sequence ID" value="EJZ81679.1"/>
    <property type="molecule type" value="Genomic_DNA"/>
</dbReference>
<dbReference type="HOGENOM" id="CLU_026673_11_2_11"/>
<proteinExistence type="inferred from homology"/>
<dbReference type="STRING" id="29321.AAV33_06465"/>
<evidence type="ECO:0000256" key="3">
    <source>
        <dbReference type="ARBA" id="ARBA00022833"/>
    </source>
</evidence>
<dbReference type="InterPro" id="IPR002328">
    <property type="entry name" value="ADH_Zn_CS"/>
</dbReference>
<evidence type="ECO:0000313" key="10">
    <source>
        <dbReference type="Proteomes" id="UP000011016"/>
    </source>
</evidence>
<name>I7LCE0_9CORY</name>
<comment type="caution">
    <text evidence="7">The sequence shown here is derived from an EMBL/GenBank/DDBJ whole genome shotgun (WGS) entry which is preliminary data.</text>
</comment>
<dbReference type="EMBL" id="CAJZ01000163">
    <property type="protein sequence ID" value="CCI83869.1"/>
    <property type="molecule type" value="Genomic_DNA"/>
</dbReference>
<keyword evidence="4 7" id="KW-0560">Oxidoreductase</keyword>
<feature type="domain" description="Enoyl reductase (ER)" evidence="6">
    <location>
        <begin position="13"/>
        <end position="337"/>
    </location>
</feature>
<dbReference type="Proteomes" id="UP000011016">
    <property type="component" value="Unassembled WGS sequence"/>
</dbReference>
<dbReference type="GO" id="GO:0008270">
    <property type="term" value="F:zinc ion binding"/>
    <property type="evidence" value="ECO:0007669"/>
    <property type="project" value="InterPro"/>
</dbReference>
<dbReference type="SMART" id="SM00829">
    <property type="entry name" value="PKS_ER"/>
    <property type="match status" value="1"/>
</dbReference>
<comment type="cofactor">
    <cofactor evidence="1 5">
        <name>Zn(2+)</name>
        <dbReference type="ChEBI" id="CHEBI:29105"/>
    </cofactor>
</comment>
<accession>I7LCE0</accession>
<dbReference type="InterPro" id="IPR011032">
    <property type="entry name" value="GroES-like_sf"/>
</dbReference>
<dbReference type="InterPro" id="IPR020843">
    <property type="entry name" value="ER"/>
</dbReference>
<evidence type="ECO:0000256" key="1">
    <source>
        <dbReference type="ARBA" id="ARBA00001947"/>
    </source>
</evidence>
<gene>
    <name evidence="7" type="ORF">BN46_1143</name>
    <name evidence="8" type="ORF">HMPREF9719_01410</name>
</gene>
<dbReference type="OrthoDB" id="3567264at2"/>
<reference evidence="8 9" key="2">
    <citation type="submission" date="2012-08" db="EMBL/GenBank/DDBJ databases">
        <title>The Genome Sequence of Turicella otitidis ATCC 51513.</title>
        <authorList>
            <consortium name="The Broad Institute Genome Sequencing Platform"/>
            <person name="Earl A."/>
            <person name="Ward D."/>
            <person name="Feldgarden M."/>
            <person name="Gevers D."/>
            <person name="Huys G."/>
            <person name="Walker B."/>
            <person name="Young S.K."/>
            <person name="Zeng Q."/>
            <person name="Gargeya S."/>
            <person name="Fitzgerald M."/>
            <person name="Haas B."/>
            <person name="Abouelleil A."/>
            <person name="Alvarado L."/>
            <person name="Arachchi H.M."/>
            <person name="Berlin A.M."/>
            <person name="Chapman S.B."/>
            <person name="Goldberg J."/>
            <person name="Griggs A."/>
            <person name="Gujja S."/>
            <person name="Hansen M."/>
            <person name="Howarth C."/>
            <person name="Imamovic A."/>
            <person name="Larimer J."/>
            <person name="McCowen C."/>
            <person name="Montmayeur A."/>
            <person name="Murphy C."/>
            <person name="Neiman D."/>
            <person name="Pearson M."/>
            <person name="Priest M."/>
            <person name="Roberts A."/>
            <person name="Saif S."/>
            <person name="Shea T."/>
            <person name="Sisk P."/>
            <person name="Sykes S."/>
            <person name="Wortman J."/>
            <person name="Nusbaum C."/>
            <person name="Birren B."/>
        </authorList>
    </citation>
    <scope>NUCLEOTIDE SEQUENCE [LARGE SCALE GENOMIC DNA]</scope>
    <source>
        <strain evidence="8 9">ATCC 51513</strain>
    </source>
</reference>
<sequence>MATMRAARANFSGEKPELSIQDVEVPTPGAGEVLVKVKSAGVCLSDVHILSGDLKPPYLDGDEVTLGHEIAGVIDSVGEGVDSDREGERIVVRAGYRDDKGRTITQGLDYDGGWAEYTVIPAECAIQIPDTIDFDVACIIPDAVSTPWSAVFHTAEAKPGQAVGVWGVGGLGVHAVKLLRVLGVAPIIAIDPAETPRKRAEEYGADYVLDSSAEDFDEQIDMITDGKGLDLAFDFAGVPPVRKQALGVLGRKGRLIIVGIAGKPIEIPDDMTFQLNRQEVVGHYGSVGSAMQELVDLIGYKRADFSDSITATLPLSEAKQAVHNLENKVGDPIRIVLHPEDD</sequence>
<evidence type="ECO:0000313" key="9">
    <source>
        <dbReference type="Proteomes" id="UP000006078"/>
    </source>
</evidence>
<dbReference type="eggNOG" id="COG1063">
    <property type="taxonomic scope" value="Bacteria"/>
</dbReference>
<keyword evidence="9" id="KW-1185">Reference proteome</keyword>
<organism evidence="7 10">
    <name type="scientific">Corynebacterium otitidis ATCC 51513</name>
    <dbReference type="NCBI Taxonomy" id="883169"/>
    <lineage>
        <taxon>Bacteria</taxon>
        <taxon>Bacillati</taxon>
        <taxon>Actinomycetota</taxon>
        <taxon>Actinomycetes</taxon>
        <taxon>Mycobacteriales</taxon>
        <taxon>Corynebacteriaceae</taxon>
        <taxon>Corynebacterium</taxon>
    </lineage>
</organism>
<dbReference type="Pfam" id="PF08240">
    <property type="entry name" value="ADH_N"/>
    <property type="match status" value="1"/>
</dbReference>
<dbReference type="PANTHER" id="PTHR43401:SF2">
    <property type="entry name" value="L-THREONINE 3-DEHYDROGENASE"/>
    <property type="match status" value="1"/>
</dbReference>
<dbReference type="GO" id="GO:0016491">
    <property type="term" value="F:oxidoreductase activity"/>
    <property type="evidence" value="ECO:0007669"/>
    <property type="project" value="UniProtKB-KW"/>
</dbReference>
<evidence type="ECO:0000259" key="6">
    <source>
        <dbReference type="SMART" id="SM00829"/>
    </source>
</evidence>
<dbReference type="RefSeq" id="WP_004601300.1">
    <property type="nucleotide sequence ID" value="NZ_HF541867.1"/>
</dbReference>
<evidence type="ECO:0000313" key="7">
    <source>
        <dbReference type="EMBL" id="CCI83869.1"/>
    </source>
</evidence>
<evidence type="ECO:0000256" key="4">
    <source>
        <dbReference type="ARBA" id="ARBA00023002"/>
    </source>
</evidence>
<dbReference type="Gene3D" id="3.90.180.10">
    <property type="entry name" value="Medium-chain alcohol dehydrogenases, catalytic domain"/>
    <property type="match status" value="1"/>
</dbReference>
<evidence type="ECO:0000256" key="5">
    <source>
        <dbReference type="RuleBase" id="RU361277"/>
    </source>
</evidence>
<evidence type="ECO:0000256" key="2">
    <source>
        <dbReference type="ARBA" id="ARBA00022723"/>
    </source>
</evidence>
<comment type="similarity">
    <text evidence="5">Belongs to the zinc-containing alcohol dehydrogenase family.</text>
</comment>
<dbReference type="PANTHER" id="PTHR43401">
    <property type="entry name" value="L-THREONINE 3-DEHYDROGENASE"/>
    <property type="match status" value="1"/>
</dbReference>
<dbReference type="SUPFAM" id="SSF51735">
    <property type="entry name" value="NAD(P)-binding Rossmann-fold domains"/>
    <property type="match status" value="1"/>
</dbReference>
<dbReference type="Pfam" id="PF00107">
    <property type="entry name" value="ADH_zinc_N"/>
    <property type="match status" value="1"/>
</dbReference>
<reference evidence="7 10" key="1">
    <citation type="journal article" date="2012" name="J. Bacteriol.">
        <title>Draft Genome Sequence of Turicella otitidis ATCC 51513, Isolated from Middle Ear Fluid from a Child with Otitis Media.</title>
        <authorList>
            <person name="Brinkrolf K."/>
            <person name="Schneider J."/>
            <person name="Knecht M."/>
            <person name="Ruckert C."/>
            <person name="Tauch A."/>
        </authorList>
    </citation>
    <scope>NUCLEOTIDE SEQUENCE [LARGE SCALE GENOMIC DNA]</scope>
    <source>
        <strain evidence="7 10">ATCC 51513</strain>
    </source>
</reference>
<dbReference type="SUPFAM" id="SSF50129">
    <property type="entry name" value="GroES-like"/>
    <property type="match status" value="1"/>
</dbReference>
<dbReference type="InterPro" id="IPR036291">
    <property type="entry name" value="NAD(P)-bd_dom_sf"/>
</dbReference>
<keyword evidence="2 5" id="KW-0479">Metal-binding</keyword>
<dbReference type="EC" id="1.1.1.-" evidence="7"/>